<evidence type="ECO:0000256" key="1">
    <source>
        <dbReference type="SAM" id="MobiDB-lite"/>
    </source>
</evidence>
<feature type="transmembrane region" description="Helical" evidence="2">
    <location>
        <begin position="27"/>
        <end position="47"/>
    </location>
</feature>
<keyword evidence="2" id="KW-0812">Transmembrane</keyword>
<keyword evidence="2" id="KW-1133">Transmembrane helix</keyword>
<keyword evidence="4" id="KW-1185">Reference proteome</keyword>
<dbReference type="InterPro" id="IPR021741">
    <property type="entry name" value="DUF3311"/>
</dbReference>
<dbReference type="EMBL" id="WBMS02000013">
    <property type="protein sequence ID" value="MWA02224.1"/>
    <property type="molecule type" value="Genomic_DNA"/>
</dbReference>
<feature type="transmembrane region" description="Helical" evidence="2">
    <location>
        <begin position="59"/>
        <end position="80"/>
    </location>
</feature>
<sequence>MSETSPAPTPPAPSPPASPSASLARKVVAGVLLVVPFAVYLAVPTYAKDGPHLAGFPFFYWWQLLWVVLTAVCIGGAHLLTRKRGAAK</sequence>
<protein>
    <submittedName>
        <fullName evidence="3">DUF3311 domain-containing protein</fullName>
    </submittedName>
</protein>
<organism evidence="3 4">
    <name type="scientific">Actinomadura physcomitrii</name>
    <dbReference type="NCBI Taxonomy" id="2650748"/>
    <lineage>
        <taxon>Bacteria</taxon>
        <taxon>Bacillati</taxon>
        <taxon>Actinomycetota</taxon>
        <taxon>Actinomycetes</taxon>
        <taxon>Streptosporangiales</taxon>
        <taxon>Thermomonosporaceae</taxon>
        <taxon>Actinomadura</taxon>
    </lineage>
</organism>
<feature type="region of interest" description="Disordered" evidence="1">
    <location>
        <begin position="1"/>
        <end position="21"/>
    </location>
</feature>
<comment type="caution">
    <text evidence="3">The sequence shown here is derived from an EMBL/GenBank/DDBJ whole genome shotgun (WGS) entry which is preliminary data.</text>
</comment>
<evidence type="ECO:0000256" key="2">
    <source>
        <dbReference type="SAM" id="Phobius"/>
    </source>
</evidence>
<dbReference type="Proteomes" id="UP000462055">
    <property type="component" value="Unassembled WGS sequence"/>
</dbReference>
<name>A0A6I4MDA5_9ACTN</name>
<reference evidence="3" key="1">
    <citation type="submission" date="2019-12" db="EMBL/GenBank/DDBJ databases">
        <title>Actinomadura physcomitrii sp. nov., a novel actinomycete isolated from moss [Physcomitrium sphaericum (Ludw) Fuernr].</title>
        <authorList>
            <person name="Zhuang X."/>
        </authorList>
    </citation>
    <scope>NUCLEOTIDE SEQUENCE [LARGE SCALE GENOMIC DNA]</scope>
    <source>
        <strain evidence="3">LD22</strain>
    </source>
</reference>
<gene>
    <name evidence="3" type="ORF">F8568_017955</name>
</gene>
<feature type="compositionally biased region" description="Pro residues" evidence="1">
    <location>
        <begin position="7"/>
        <end position="18"/>
    </location>
</feature>
<evidence type="ECO:0000313" key="4">
    <source>
        <dbReference type="Proteomes" id="UP000462055"/>
    </source>
</evidence>
<keyword evidence="2" id="KW-0472">Membrane</keyword>
<evidence type="ECO:0000313" key="3">
    <source>
        <dbReference type="EMBL" id="MWA02224.1"/>
    </source>
</evidence>
<accession>A0A6I4MDA5</accession>
<dbReference type="Pfam" id="PF11755">
    <property type="entry name" value="DUF3311"/>
    <property type="match status" value="1"/>
</dbReference>
<dbReference type="AlphaFoldDB" id="A0A6I4MDA5"/>
<proteinExistence type="predicted"/>